<dbReference type="Gene3D" id="3.80.10.10">
    <property type="entry name" value="Ribonuclease Inhibitor"/>
    <property type="match status" value="1"/>
</dbReference>
<organism evidence="2">
    <name type="scientific">Oikopleura dioica</name>
    <name type="common">Tunicate</name>
    <dbReference type="NCBI Taxonomy" id="34765"/>
    <lineage>
        <taxon>Eukaryota</taxon>
        <taxon>Metazoa</taxon>
        <taxon>Chordata</taxon>
        <taxon>Tunicata</taxon>
        <taxon>Appendicularia</taxon>
        <taxon>Copelata</taxon>
        <taxon>Oikopleuridae</taxon>
        <taxon>Oikopleura</taxon>
    </lineage>
</organism>
<dbReference type="EMBL" id="FN653037">
    <property type="protein sequence ID" value="CBY09399.1"/>
    <property type="molecule type" value="Genomic_DNA"/>
</dbReference>
<dbReference type="PANTHER" id="PTHR46769:SF2">
    <property type="entry name" value="FIBROCYSTIN-L ISOFORM 2 PRECURSOR-RELATED"/>
    <property type="match status" value="1"/>
</dbReference>
<accession>E4XCS4</accession>
<dbReference type="AlphaFoldDB" id="E4XCS4"/>
<sequence>MLTDDDGSKKDVTLWAPNKGIIRDGSCVRDDAWLLDICAGIKHELVIFESLDEDTTDRRIGPLGVRSDTGYIDLINGPGSYKGDHGYASVDRPSLYHTILAADHHYEVAFTGTLPLSNRVIMPMGDDDVFVTISLFVGRMQRIEVYKNGMLVRPNNAQLDKGGSFTYMFPDQRFIPNIDDGVLLQHGANYFDRNAMTLHLALRGNEDLVLKTSQTLIINMDTVMEMTPEELYSQKSLGPILASILGVSDKNVKVVNIGQSSTRRRRSIGSNAAMLTFEVGSMASMGGLKARSMGLNDDIDIDALNNLQRKIIEAKTVCTIKSEMKAKLNMEVVRISVNGVDQEQQVVHDDMRSEDVFNPFDGMSSKTVSMPTDLSIFREPELKLKIGEKFATQPWIQVLDENGARVVVNGLSISAKLVAADSQVQEISAKQFRKNAKKNRSEQETENSVQGVVLTGRTTINVDQDGLAKFTDLGISGAFSGSGSVALEFFLDGSGMQICGMGTSSMIKRSSAIDIKDETSNAVHCTKGMARASDFLRKKKKGGGGGEFVSCANLGLSGLKTIIQDLLVGNFIRLRTNGVVSSIRKEQIGSLSLANNELTDSDELRELLSHLPALSNINLSNNNFTEFPADLFNANRALANFDLKGNPTTTLQPGFFANMKISKKSKFIMPCSLETIPVDVLLDKKIVKSFLKAAKFC</sequence>
<protein>
    <submittedName>
        <fullName evidence="2">Uncharacterized protein</fullName>
    </submittedName>
</protein>
<dbReference type="Proteomes" id="UP000001307">
    <property type="component" value="Unassembled WGS sequence"/>
</dbReference>
<dbReference type="SUPFAM" id="SSF52058">
    <property type="entry name" value="L domain-like"/>
    <property type="match status" value="1"/>
</dbReference>
<dbReference type="InterPro" id="IPR032675">
    <property type="entry name" value="LRR_dom_sf"/>
</dbReference>
<dbReference type="OrthoDB" id="120976at2759"/>
<gene>
    <name evidence="2" type="ORF">GSOID_T00007955001</name>
</gene>
<dbReference type="InParanoid" id="E4XCS4"/>
<keyword evidence="1" id="KW-0732">Signal</keyword>
<evidence type="ECO:0000313" key="2">
    <source>
        <dbReference type="EMBL" id="CBY09399.1"/>
    </source>
</evidence>
<evidence type="ECO:0000256" key="1">
    <source>
        <dbReference type="ARBA" id="ARBA00022729"/>
    </source>
</evidence>
<keyword evidence="3" id="KW-1185">Reference proteome</keyword>
<name>E4XCS4_OIKDI</name>
<evidence type="ECO:0000313" key="3">
    <source>
        <dbReference type="Proteomes" id="UP000001307"/>
    </source>
</evidence>
<dbReference type="InterPro" id="IPR052387">
    <property type="entry name" value="Fibrocystin"/>
</dbReference>
<reference evidence="2" key="1">
    <citation type="journal article" date="2010" name="Science">
        <title>Plasticity of animal genome architecture unmasked by rapid evolution of a pelagic tunicate.</title>
        <authorList>
            <person name="Denoeud F."/>
            <person name="Henriet S."/>
            <person name="Mungpakdee S."/>
            <person name="Aury J.M."/>
            <person name="Da Silva C."/>
            <person name="Brinkmann H."/>
            <person name="Mikhaleva J."/>
            <person name="Olsen L.C."/>
            <person name="Jubin C."/>
            <person name="Canestro C."/>
            <person name="Bouquet J.M."/>
            <person name="Danks G."/>
            <person name="Poulain J."/>
            <person name="Campsteijn C."/>
            <person name="Adamski M."/>
            <person name="Cross I."/>
            <person name="Yadetie F."/>
            <person name="Muffato M."/>
            <person name="Louis A."/>
            <person name="Butcher S."/>
            <person name="Tsagkogeorga G."/>
            <person name="Konrad A."/>
            <person name="Singh S."/>
            <person name="Jensen M.F."/>
            <person name="Cong E.H."/>
            <person name="Eikeseth-Otteraa H."/>
            <person name="Noel B."/>
            <person name="Anthouard V."/>
            <person name="Porcel B.M."/>
            <person name="Kachouri-Lafond R."/>
            <person name="Nishino A."/>
            <person name="Ugolini M."/>
            <person name="Chourrout P."/>
            <person name="Nishida H."/>
            <person name="Aasland R."/>
            <person name="Huzurbazar S."/>
            <person name="Westhof E."/>
            <person name="Delsuc F."/>
            <person name="Lehrach H."/>
            <person name="Reinhardt R."/>
            <person name="Weissenbach J."/>
            <person name="Roy S.W."/>
            <person name="Artiguenave F."/>
            <person name="Postlethwait J.H."/>
            <person name="Manak J.R."/>
            <person name="Thompson E.M."/>
            <person name="Jaillon O."/>
            <person name="Du Pasquier L."/>
            <person name="Boudinot P."/>
            <person name="Liberles D.A."/>
            <person name="Volff J.N."/>
            <person name="Philippe H."/>
            <person name="Lenhard B."/>
            <person name="Roest Crollius H."/>
            <person name="Wincker P."/>
            <person name="Chourrout D."/>
        </authorList>
    </citation>
    <scope>NUCLEOTIDE SEQUENCE [LARGE SCALE GENOMIC DNA]</scope>
</reference>
<dbReference type="PANTHER" id="PTHR46769">
    <property type="entry name" value="POLYCYSTIC KIDNEY AND HEPATIC DISEASE 1 (AUTOSOMAL RECESSIVE)-LIKE 1"/>
    <property type="match status" value="1"/>
</dbReference>
<proteinExistence type="predicted"/>